<evidence type="ECO:0000313" key="2">
    <source>
        <dbReference type="EMBL" id="VVE04499.1"/>
    </source>
</evidence>
<dbReference type="Pfam" id="PF00156">
    <property type="entry name" value="Pribosyltran"/>
    <property type="match status" value="1"/>
</dbReference>
<organism evidence="2 3">
    <name type="scientific">Pandoraea cepalis</name>
    <dbReference type="NCBI Taxonomy" id="2508294"/>
    <lineage>
        <taxon>Bacteria</taxon>
        <taxon>Pseudomonadati</taxon>
        <taxon>Pseudomonadota</taxon>
        <taxon>Betaproteobacteria</taxon>
        <taxon>Burkholderiales</taxon>
        <taxon>Burkholderiaceae</taxon>
        <taxon>Pandoraea</taxon>
    </lineage>
</organism>
<dbReference type="Gene3D" id="3.40.50.2020">
    <property type="match status" value="1"/>
</dbReference>
<dbReference type="EMBL" id="CABPSL010000007">
    <property type="protein sequence ID" value="VVE04499.1"/>
    <property type="molecule type" value="Genomic_DNA"/>
</dbReference>
<reference evidence="2 3" key="1">
    <citation type="submission" date="2019-08" db="EMBL/GenBank/DDBJ databases">
        <authorList>
            <person name="Peeters C."/>
        </authorList>
    </citation>
    <scope>NUCLEOTIDE SEQUENCE [LARGE SCALE GENOMIC DNA]</scope>
    <source>
        <strain evidence="2 3">LMG 31106</strain>
    </source>
</reference>
<dbReference type="Proteomes" id="UP000384354">
    <property type="component" value="Unassembled WGS sequence"/>
</dbReference>
<evidence type="ECO:0000259" key="1">
    <source>
        <dbReference type="Pfam" id="PF00156"/>
    </source>
</evidence>
<dbReference type="GO" id="GO:0016740">
    <property type="term" value="F:transferase activity"/>
    <property type="evidence" value="ECO:0007669"/>
    <property type="project" value="UniProtKB-KW"/>
</dbReference>
<accession>A0A5E4UZG0</accession>
<dbReference type="CDD" id="cd06223">
    <property type="entry name" value="PRTases_typeI"/>
    <property type="match status" value="1"/>
</dbReference>
<feature type="domain" description="Phosphoribosyltransferase" evidence="1">
    <location>
        <begin position="22"/>
        <end position="185"/>
    </location>
</feature>
<name>A0A5E4UZG0_9BURK</name>
<dbReference type="RefSeq" id="WP_150563322.1">
    <property type="nucleotide sequence ID" value="NZ_CABPSL010000007.1"/>
</dbReference>
<dbReference type="SUPFAM" id="SSF53271">
    <property type="entry name" value="PRTase-like"/>
    <property type="match status" value="1"/>
</dbReference>
<dbReference type="AlphaFoldDB" id="A0A5E4UZG0"/>
<dbReference type="Gene3D" id="3.30.1310.20">
    <property type="entry name" value="PRTase-like"/>
    <property type="match status" value="1"/>
</dbReference>
<keyword evidence="2" id="KW-0808">Transferase</keyword>
<evidence type="ECO:0000313" key="3">
    <source>
        <dbReference type="Proteomes" id="UP000384354"/>
    </source>
</evidence>
<dbReference type="InterPro" id="IPR029057">
    <property type="entry name" value="PRTase-like"/>
</dbReference>
<protein>
    <submittedName>
        <fullName evidence="2">Phosphoribosyl transferase</fullName>
    </submittedName>
</protein>
<dbReference type="OrthoDB" id="9810066at2"/>
<sequence>MNSYRVGNEPRFSDRAEAGSVLARQLAPYAGRSDVIVLALPRGGVPVGYEVAHALGVELDVLVVRKLGVPHYPELAMGAIASGGVLYLDERTIRTAGITQPEIVAVLSDERRELARREALYRGHRPPLKIEGRTVIVVDDGIATGASMRVAIEALRTGKPARIVVAVPVAPEGTAERLDGLADEFVCPHSEREFGGVGRFYRDFGQTSDAEVRALLARAHQDVQ</sequence>
<dbReference type="InterPro" id="IPR000836">
    <property type="entry name" value="PRTase_dom"/>
</dbReference>
<proteinExistence type="predicted"/>
<gene>
    <name evidence="2" type="ORF">PCE31106_02297</name>
</gene>